<evidence type="ECO:0000256" key="1">
    <source>
        <dbReference type="ARBA" id="ARBA00008226"/>
    </source>
</evidence>
<dbReference type="GO" id="GO:0004813">
    <property type="term" value="F:alanine-tRNA ligase activity"/>
    <property type="evidence" value="ECO:0007669"/>
    <property type="project" value="UniProtKB-UniRule"/>
</dbReference>
<dbReference type="CDD" id="cd00673">
    <property type="entry name" value="AlaRS_core"/>
    <property type="match status" value="1"/>
</dbReference>
<comment type="catalytic activity">
    <reaction evidence="11">
        <text>tRNA(Ala) + L-alanine + ATP = L-alanyl-tRNA(Ala) + AMP + diphosphate</text>
        <dbReference type="Rhea" id="RHEA:12540"/>
        <dbReference type="Rhea" id="RHEA-COMP:9657"/>
        <dbReference type="Rhea" id="RHEA-COMP:9923"/>
        <dbReference type="ChEBI" id="CHEBI:30616"/>
        <dbReference type="ChEBI" id="CHEBI:33019"/>
        <dbReference type="ChEBI" id="CHEBI:57972"/>
        <dbReference type="ChEBI" id="CHEBI:78442"/>
        <dbReference type="ChEBI" id="CHEBI:78497"/>
        <dbReference type="ChEBI" id="CHEBI:456215"/>
        <dbReference type="EC" id="6.1.1.7"/>
    </reaction>
</comment>
<dbReference type="InterPro" id="IPR050058">
    <property type="entry name" value="Ala-tRNA_ligase"/>
</dbReference>
<feature type="binding site" evidence="11">
    <location>
        <position position="671"/>
    </location>
    <ligand>
        <name>Zn(2+)</name>
        <dbReference type="ChEBI" id="CHEBI:29105"/>
    </ligand>
</feature>
<gene>
    <name evidence="11 13" type="primary">alaS</name>
    <name evidence="13" type="ORF">DGMP_00790</name>
</gene>
<dbReference type="Pfam" id="PF01411">
    <property type="entry name" value="tRNA-synt_2c"/>
    <property type="match status" value="1"/>
</dbReference>
<keyword evidence="10 11" id="KW-0030">Aminoacyl-tRNA synthetase</keyword>
<dbReference type="EMBL" id="AP024086">
    <property type="protein sequence ID" value="BCL59386.1"/>
    <property type="molecule type" value="Genomic_DNA"/>
</dbReference>
<keyword evidence="11" id="KW-0963">Cytoplasm</keyword>
<dbReference type="PROSITE" id="PS50860">
    <property type="entry name" value="AA_TRNA_LIGASE_II_ALA"/>
    <property type="match status" value="1"/>
</dbReference>
<dbReference type="NCBIfam" id="TIGR00344">
    <property type="entry name" value="alaS"/>
    <property type="match status" value="1"/>
</dbReference>
<dbReference type="GO" id="GO:0045892">
    <property type="term" value="P:negative regulation of DNA-templated transcription"/>
    <property type="evidence" value="ECO:0007669"/>
    <property type="project" value="TreeGrafter"/>
</dbReference>
<comment type="subcellular location">
    <subcellularLocation>
        <location evidence="11">Cytoplasm</location>
    </subcellularLocation>
</comment>
<feature type="domain" description="Alanyl-transfer RNA synthetases family profile" evidence="12">
    <location>
        <begin position="1"/>
        <end position="714"/>
    </location>
</feature>
<dbReference type="FunFam" id="3.30.930.10:FF:000004">
    <property type="entry name" value="Alanine--tRNA ligase"/>
    <property type="match status" value="1"/>
</dbReference>
<name>A0A8D5FEU1_9BACT</name>
<evidence type="ECO:0000256" key="2">
    <source>
        <dbReference type="ARBA" id="ARBA00022555"/>
    </source>
</evidence>
<dbReference type="GO" id="GO:0006419">
    <property type="term" value="P:alanyl-tRNA aminoacylation"/>
    <property type="evidence" value="ECO:0007669"/>
    <property type="project" value="UniProtKB-UniRule"/>
</dbReference>
<evidence type="ECO:0000256" key="4">
    <source>
        <dbReference type="ARBA" id="ARBA00022723"/>
    </source>
</evidence>
<dbReference type="Pfam" id="PF02272">
    <property type="entry name" value="DHHA1"/>
    <property type="match status" value="1"/>
</dbReference>
<keyword evidence="8 11" id="KW-0694">RNA-binding</keyword>
<keyword evidence="5 11" id="KW-0547">Nucleotide-binding</keyword>
<keyword evidence="2 11" id="KW-0820">tRNA-binding</keyword>
<feature type="binding site" evidence="11">
    <location>
        <position position="573"/>
    </location>
    <ligand>
        <name>Zn(2+)</name>
        <dbReference type="ChEBI" id="CHEBI:29105"/>
    </ligand>
</feature>
<evidence type="ECO:0000259" key="12">
    <source>
        <dbReference type="PROSITE" id="PS50860"/>
    </source>
</evidence>
<dbReference type="GO" id="GO:0005524">
    <property type="term" value="F:ATP binding"/>
    <property type="evidence" value="ECO:0007669"/>
    <property type="project" value="UniProtKB-UniRule"/>
</dbReference>
<evidence type="ECO:0000256" key="10">
    <source>
        <dbReference type="ARBA" id="ARBA00023146"/>
    </source>
</evidence>
<keyword evidence="14" id="KW-1185">Reference proteome</keyword>
<feature type="binding site" evidence="11">
    <location>
        <position position="675"/>
    </location>
    <ligand>
        <name>Zn(2+)</name>
        <dbReference type="ChEBI" id="CHEBI:29105"/>
    </ligand>
</feature>
<comment type="cofactor">
    <cofactor evidence="11">
        <name>Zn(2+)</name>
        <dbReference type="ChEBI" id="CHEBI:29105"/>
    </cofactor>
    <text evidence="11">Binds 1 zinc ion per subunit.</text>
</comment>
<dbReference type="SMART" id="SM00863">
    <property type="entry name" value="tRNA_SAD"/>
    <property type="match status" value="1"/>
</dbReference>
<evidence type="ECO:0000256" key="7">
    <source>
        <dbReference type="ARBA" id="ARBA00022840"/>
    </source>
</evidence>
<reference evidence="13" key="1">
    <citation type="submission" date="2020-09" db="EMBL/GenBank/DDBJ databases">
        <title>Desulfogranum mesoprofundum gen. nov., sp. nov., a novel mesophilic, sulfate-reducing chemolithoautotroph isolated from a deep-sea hydrothermal vent chimney in the Suiyo Seamount.</title>
        <authorList>
            <person name="Hashimoto Y."/>
            <person name="Nakagawa S."/>
        </authorList>
    </citation>
    <scope>NUCLEOTIDE SEQUENCE</scope>
    <source>
        <strain evidence="13">KT2</strain>
    </source>
</reference>
<dbReference type="KEGG" id="dbk:DGMP_00790"/>
<protein>
    <recommendedName>
        <fullName evidence="11">Alanine--tRNA ligase</fullName>
        <ecNumber evidence="11">6.1.1.7</ecNumber>
    </recommendedName>
    <alternativeName>
        <fullName evidence="11">Alanyl-tRNA synthetase</fullName>
        <shortName evidence="11">AlaRS</shortName>
    </alternativeName>
</protein>
<evidence type="ECO:0000256" key="5">
    <source>
        <dbReference type="ARBA" id="ARBA00022741"/>
    </source>
</evidence>
<keyword evidence="6 11" id="KW-0862">Zinc</keyword>
<dbReference type="InterPro" id="IPR018164">
    <property type="entry name" value="Ala-tRNA-synth_IIc_N"/>
</dbReference>
<accession>A0A8D5FEU1</accession>
<keyword evidence="4 11" id="KW-0479">Metal-binding</keyword>
<keyword evidence="9 11" id="KW-0648">Protein biosynthesis</keyword>
<keyword evidence="7 11" id="KW-0067">ATP-binding</keyword>
<feature type="binding site" evidence="11">
    <location>
        <position position="569"/>
    </location>
    <ligand>
        <name>Zn(2+)</name>
        <dbReference type="ChEBI" id="CHEBI:29105"/>
    </ligand>
</feature>
<dbReference type="InterPro" id="IPR018165">
    <property type="entry name" value="Ala-tRNA-synth_IIc_core"/>
</dbReference>
<organism evidence="13 14">
    <name type="scientific">Desulfomarina profundi</name>
    <dbReference type="NCBI Taxonomy" id="2772557"/>
    <lineage>
        <taxon>Bacteria</taxon>
        <taxon>Pseudomonadati</taxon>
        <taxon>Thermodesulfobacteriota</taxon>
        <taxon>Desulfobulbia</taxon>
        <taxon>Desulfobulbales</taxon>
        <taxon>Desulfobulbaceae</taxon>
        <taxon>Desulfomarina</taxon>
    </lineage>
</organism>
<comment type="function">
    <text evidence="11">Catalyzes the attachment of alanine to tRNA(Ala) in a two-step reaction: alanine is first activated by ATP to form Ala-AMP and then transferred to the acceptor end of tRNA(Ala). Also edits incorrectly charged Ser-tRNA(Ala) and Gly-tRNA(Ala) via its editing domain.</text>
</comment>
<dbReference type="AlphaFoldDB" id="A0A8D5FEU1"/>
<dbReference type="PANTHER" id="PTHR11777">
    <property type="entry name" value="ALANYL-TRNA SYNTHETASE"/>
    <property type="match status" value="1"/>
</dbReference>
<dbReference type="GO" id="GO:0002161">
    <property type="term" value="F:aminoacyl-tRNA deacylase activity"/>
    <property type="evidence" value="ECO:0007669"/>
    <property type="project" value="TreeGrafter"/>
</dbReference>
<dbReference type="EC" id="6.1.1.7" evidence="11"/>
<sequence length="883" mass="97061">MNGNEIRKKFLEYFKESNHEVVESSSLVPKDDPTLLFTNAGMVQFKMVFMGEDKRDYVRAATSQRCVRAGGKHNDLENVGYTARHHTFFEMLGNFSFGDYFKEEAIHFAWKFLTVDLGLPREKLWVSIFEDDDEAYELWEKIEDLPEGRIVRMGEEENFWAMGDTGPCGPCSEIHIDQGVEAGCGREDCALGCDCDRFLELWNLVFMQFNRSEDGTMTPLPKPSIDTGMGLERVAAVLQGKFNNYDSDLFAPIISELETLSGKGYSMNRQDDTAMRVIADHARATTFLVADGVLPSNEGRGYVLRRIMRRAVRYGKHLGLEKPFMDAVCRVVVSQMIEAYPHLGDAGSLLSKVVSNEEDRFRETLEHGLALLDEEIDRLGSVGQKCIQGDFIFKLYDTFGFPFDIVRDIALERGFEFDEAGFLNAMENQREKSRQSRKDEGVRLFDEGVKALAADDLKAAFKGYATLSLESKVGGLLDSNGARVSELGEGVSGRLFVEETPCYAEAGGQVGDSGRIIWKNGQGVVESTLSEGDNIILHKVSIEKGVLREGDMVEIMVDPDKRQATAAHHSATHLLQAALREVLGDHVKQAGSLVGPDRLRFDFTHFSPLEEKEIEAIEQLVNEKIRENCQVTTQILDRDEAIRDGATALFGEKYEDAVRVVSMADFSKELCGGTHVAYSGEIGLFKILSEGGIAAGVRRIEALAGSRAFDHIQSVCGREREVCTLLNATADEVVTKVKTLLKTNKSQEKKIADLSTRLASSDLHSILADAMTVAGIQVVAAKIPLDNPRTLREVGDKIRDNMGSGIALLGGDNGGKAALLAIVSKDLTGKVKAGELVNRVAKIVGGKGGGRPDMAQAGGPMVDRLNEAIASVPAVVEKIMKGK</sequence>
<dbReference type="InterPro" id="IPR003156">
    <property type="entry name" value="DHHA1_dom"/>
</dbReference>
<evidence type="ECO:0000256" key="8">
    <source>
        <dbReference type="ARBA" id="ARBA00022884"/>
    </source>
</evidence>
<evidence type="ECO:0000256" key="6">
    <source>
        <dbReference type="ARBA" id="ARBA00022833"/>
    </source>
</evidence>
<evidence type="ECO:0000313" key="14">
    <source>
        <dbReference type="Proteomes" id="UP000826725"/>
    </source>
</evidence>
<dbReference type="InterPro" id="IPR002318">
    <property type="entry name" value="Ala-tRNA-lgiase_IIc"/>
</dbReference>
<dbReference type="PANTHER" id="PTHR11777:SF9">
    <property type="entry name" value="ALANINE--TRNA LIGASE, CYTOPLASMIC"/>
    <property type="match status" value="1"/>
</dbReference>
<evidence type="ECO:0000256" key="9">
    <source>
        <dbReference type="ARBA" id="ARBA00022917"/>
    </source>
</evidence>
<comment type="domain">
    <text evidence="11">Consists of three domains; the N-terminal catalytic domain, the editing domain and the C-terminal C-Ala domain. The editing domain removes incorrectly charged amino acids, while the C-Ala domain, along with tRNA(Ala), serves as a bridge to cooperatively bring together the editing and aminoacylation centers thus stimulating deacylation of misacylated tRNAs.</text>
</comment>
<dbReference type="InterPro" id="IPR023033">
    <property type="entry name" value="Ala_tRNA_ligase_euk/bac"/>
</dbReference>
<dbReference type="FunFam" id="3.30.54.20:FF:000001">
    <property type="entry name" value="Alanine--tRNA ligase"/>
    <property type="match status" value="1"/>
</dbReference>
<dbReference type="FunFam" id="3.10.310.40:FF:000001">
    <property type="entry name" value="Alanine--tRNA ligase"/>
    <property type="match status" value="1"/>
</dbReference>
<proteinExistence type="inferred from homology"/>
<dbReference type="GO" id="GO:0008270">
    <property type="term" value="F:zinc ion binding"/>
    <property type="evidence" value="ECO:0007669"/>
    <property type="project" value="UniProtKB-UniRule"/>
</dbReference>
<dbReference type="Proteomes" id="UP000826725">
    <property type="component" value="Chromosome"/>
</dbReference>
<comment type="similarity">
    <text evidence="1 11">Belongs to the class-II aminoacyl-tRNA synthetase family.</text>
</comment>
<dbReference type="HAMAP" id="MF_00036_B">
    <property type="entry name" value="Ala_tRNA_synth_B"/>
    <property type="match status" value="1"/>
</dbReference>
<dbReference type="GO" id="GO:0005829">
    <property type="term" value="C:cytosol"/>
    <property type="evidence" value="ECO:0007669"/>
    <property type="project" value="TreeGrafter"/>
</dbReference>
<dbReference type="FunFam" id="3.30.980.10:FF:000004">
    <property type="entry name" value="Alanine--tRNA ligase, cytoplasmic"/>
    <property type="match status" value="1"/>
</dbReference>
<dbReference type="InterPro" id="IPR012947">
    <property type="entry name" value="tRNA_SAD"/>
</dbReference>
<dbReference type="RefSeq" id="WP_228855619.1">
    <property type="nucleotide sequence ID" value="NZ_AP024086.1"/>
</dbReference>
<dbReference type="GO" id="GO:0000049">
    <property type="term" value="F:tRNA binding"/>
    <property type="evidence" value="ECO:0007669"/>
    <property type="project" value="UniProtKB-KW"/>
</dbReference>
<evidence type="ECO:0000313" key="13">
    <source>
        <dbReference type="EMBL" id="BCL59386.1"/>
    </source>
</evidence>
<keyword evidence="3 11" id="KW-0436">Ligase</keyword>
<evidence type="ECO:0000256" key="3">
    <source>
        <dbReference type="ARBA" id="ARBA00022598"/>
    </source>
</evidence>
<dbReference type="Pfam" id="PF07973">
    <property type="entry name" value="tRNA_SAD"/>
    <property type="match status" value="1"/>
</dbReference>
<evidence type="ECO:0000256" key="11">
    <source>
        <dbReference type="HAMAP-Rule" id="MF_00036"/>
    </source>
</evidence>